<protein>
    <submittedName>
        <fullName evidence="1">Uncharacterized protein</fullName>
    </submittedName>
</protein>
<sequence length="72" mass="8089">LLQGSPEVIEPNFFTADCHLLLQSLGGNSLLPDDRTGLPCSFEFEEGMTYEQMQTMIEEVLEDSGYYSLHSN</sequence>
<proteinExistence type="predicted"/>
<dbReference type="AlphaFoldDB" id="A0AAV7MEF4"/>
<comment type="caution">
    <text evidence="1">The sequence shown here is derived from an EMBL/GenBank/DDBJ whole genome shotgun (WGS) entry which is preliminary data.</text>
</comment>
<name>A0AAV7MEF4_PLEWA</name>
<gene>
    <name evidence="1" type="ORF">NDU88_006921</name>
</gene>
<accession>A0AAV7MEF4</accession>
<organism evidence="1 2">
    <name type="scientific">Pleurodeles waltl</name>
    <name type="common">Iberian ribbed newt</name>
    <dbReference type="NCBI Taxonomy" id="8319"/>
    <lineage>
        <taxon>Eukaryota</taxon>
        <taxon>Metazoa</taxon>
        <taxon>Chordata</taxon>
        <taxon>Craniata</taxon>
        <taxon>Vertebrata</taxon>
        <taxon>Euteleostomi</taxon>
        <taxon>Amphibia</taxon>
        <taxon>Batrachia</taxon>
        <taxon>Caudata</taxon>
        <taxon>Salamandroidea</taxon>
        <taxon>Salamandridae</taxon>
        <taxon>Pleurodelinae</taxon>
        <taxon>Pleurodeles</taxon>
    </lineage>
</organism>
<dbReference type="Proteomes" id="UP001066276">
    <property type="component" value="Chromosome 10"/>
</dbReference>
<reference evidence="1" key="1">
    <citation type="journal article" date="2022" name="bioRxiv">
        <title>Sequencing and chromosome-scale assembly of the giantPleurodeles waltlgenome.</title>
        <authorList>
            <person name="Brown T."/>
            <person name="Elewa A."/>
            <person name="Iarovenko S."/>
            <person name="Subramanian E."/>
            <person name="Araus A.J."/>
            <person name="Petzold A."/>
            <person name="Susuki M."/>
            <person name="Suzuki K.-i.T."/>
            <person name="Hayashi T."/>
            <person name="Toyoda A."/>
            <person name="Oliveira C."/>
            <person name="Osipova E."/>
            <person name="Leigh N.D."/>
            <person name="Simon A."/>
            <person name="Yun M.H."/>
        </authorList>
    </citation>
    <scope>NUCLEOTIDE SEQUENCE</scope>
    <source>
        <strain evidence="1">20211129_DDA</strain>
        <tissue evidence="1">Liver</tissue>
    </source>
</reference>
<evidence type="ECO:0000313" key="1">
    <source>
        <dbReference type="EMBL" id="KAJ1101857.1"/>
    </source>
</evidence>
<feature type="non-terminal residue" evidence="1">
    <location>
        <position position="1"/>
    </location>
</feature>
<evidence type="ECO:0000313" key="2">
    <source>
        <dbReference type="Proteomes" id="UP001066276"/>
    </source>
</evidence>
<keyword evidence="2" id="KW-1185">Reference proteome</keyword>
<feature type="non-terminal residue" evidence="1">
    <location>
        <position position="72"/>
    </location>
</feature>
<dbReference type="EMBL" id="JANPWB010000014">
    <property type="protein sequence ID" value="KAJ1101857.1"/>
    <property type="molecule type" value="Genomic_DNA"/>
</dbReference>